<reference evidence="1 2" key="1">
    <citation type="journal article" date="2016" name="Nat. Commun.">
        <title>Thousands of microbial genomes shed light on interconnected biogeochemical processes in an aquifer system.</title>
        <authorList>
            <person name="Anantharaman K."/>
            <person name="Brown C.T."/>
            <person name="Hug L.A."/>
            <person name="Sharon I."/>
            <person name="Castelle C.J."/>
            <person name="Probst A.J."/>
            <person name="Thomas B.C."/>
            <person name="Singh A."/>
            <person name="Wilkins M.J."/>
            <person name="Karaoz U."/>
            <person name="Brodie E.L."/>
            <person name="Williams K.H."/>
            <person name="Hubbard S.S."/>
            <person name="Banfield J.F."/>
        </authorList>
    </citation>
    <scope>NUCLEOTIDE SEQUENCE [LARGE SCALE GENOMIC DNA]</scope>
</reference>
<protein>
    <submittedName>
        <fullName evidence="1">Uncharacterized protein</fullName>
    </submittedName>
</protein>
<evidence type="ECO:0000313" key="1">
    <source>
        <dbReference type="EMBL" id="OGD79880.1"/>
    </source>
</evidence>
<dbReference type="AlphaFoldDB" id="A0A1F5FJY7"/>
<dbReference type="Proteomes" id="UP000176682">
    <property type="component" value="Unassembled WGS sequence"/>
</dbReference>
<name>A0A1F5FJY7_9BACT</name>
<accession>A0A1F5FJY7</accession>
<sequence>MAGYTYTANPHIDLEDAEKLDRLFQAIRKALKGISPEDARAIGKRAKDEGVTLTPGDLLGYLL</sequence>
<dbReference type="EMBL" id="MFAM01000006">
    <property type="protein sequence ID" value="OGD79880.1"/>
    <property type="molecule type" value="Genomic_DNA"/>
</dbReference>
<evidence type="ECO:0000313" key="2">
    <source>
        <dbReference type="Proteomes" id="UP000176682"/>
    </source>
</evidence>
<gene>
    <name evidence="1" type="ORF">A2368_03145</name>
</gene>
<comment type="caution">
    <text evidence="1">The sequence shown here is derived from an EMBL/GenBank/DDBJ whole genome shotgun (WGS) entry which is preliminary data.</text>
</comment>
<proteinExistence type="predicted"/>
<organism evidence="1 2">
    <name type="scientific">Candidatus Collierbacteria bacterium RIFOXYB1_FULL_49_13</name>
    <dbReference type="NCBI Taxonomy" id="1817728"/>
    <lineage>
        <taxon>Bacteria</taxon>
        <taxon>Candidatus Collieribacteriota</taxon>
    </lineage>
</organism>